<sequence>MTTLLLAIDDTDSLDSDHGTGRVSRNLGAEIAAEHGISFEASVRQQFLVDPRVPYTTHNSAACLVFEATAPPVEAIIDDAGEHLVDVMADVADPGLCVAAPEDVPEAVVEFGQRATEEVLDKQEAYEVATDAGEELFLDEYGGTGDGVIGALAAVGLTAAGDDGRYIAYGDIREYGEKVTAGRLRSDGIEVRAVGEGDVADGATVYTHDWIRPERRGGGPVLPVVADGDGWKPGNLSE</sequence>
<dbReference type="RefSeq" id="WP_267647988.1">
    <property type="nucleotide sequence ID" value="NZ_JANHGR010000003.1"/>
</dbReference>
<reference evidence="1 2" key="1">
    <citation type="journal article" date="2019" name="Int. J. Syst. Evol. Microbiol.">
        <title>The Global Catalogue of Microorganisms (GCM) 10K type strain sequencing project: providing services to taxonomists for standard genome sequencing and annotation.</title>
        <authorList>
            <consortium name="The Broad Institute Genomics Platform"/>
            <consortium name="The Broad Institute Genome Sequencing Center for Infectious Disease"/>
            <person name="Wu L."/>
            <person name="Ma J."/>
        </authorList>
    </citation>
    <scope>NUCLEOTIDE SEQUENCE [LARGE SCALE GENOMIC DNA]</scope>
    <source>
        <strain evidence="1 2">CGMCC 1.12859</strain>
    </source>
</reference>
<dbReference type="EMBL" id="JBHUCZ010000012">
    <property type="protein sequence ID" value="MFD1568488.1"/>
    <property type="molecule type" value="Genomic_DNA"/>
</dbReference>
<protein>
    <recommendedName>
        <fullName evidence="3">tRNA(Ile2) 2-agmatinylcytidine synthetase</fullName>
    </recommendedName>
</protein>
<dbReference type="PANTHER" id="PTHR40705:SF2">
    <property type="entry name" value="DUF1743 DOMAIN-CONTAINING PROTEIN"/>
    <property type="match status" value="1"/>
</dbReference>
<dbReference type="AlphaFoldDB" id="A0ABD6BTQ0"/>
<gene>
    <name evidence="1" type="ORF">ACFSAU_13410</name>
</gene>
<proteinExistence type="predicted"/>
<dbReference type="Proteomes" id="UP001597139">
    <property type="component" value="Unassembled WGS sequence"/>
</dbReference>
<keyword evidence="2" id="KW-1185">Reference proteome</keyword>
<dbReference type="PANTHER" id="PTHR40705">
    <property type="entry name" value="TRNA(ILE2) 2-AGMATINYLCYTIDINE SYNTHETASE TIAS"/>
    <property type="match status" value="1"/>
</dbReference>
<accession>A0ABD6BTQ0</accession>
<comment type="caution">
    <text evidence="1">The sequence shown here is derived from an EMBL/GenBank/DDBJ whole genome shotgun (WGS) entry which is preliminary data.</text>
</comment>
<evidence type="ECO:0000313" key="1">
    <source>
        <dbReference type="EMBL" id="MFD1568488.1"/>
    </source>
</evidence>
<name>A0ABD6BTQ0_9EURY</name>
<evidence type="ECO:0000313" key="2">
    <source>
        <dbReference type="Proteomes" id="UP001597139"/>
    </source>
</evidence>
<evidence type="ECO:0008006" key="3">
    <source>
        <dbReference type="Google" id="ProtNLM"/>
    </source>
</evidence>
<dbReference type="Gene3D" id="3.30.70.2200">
    <property type="match status" value="1"/>
</dbReference>
<organism evidence="1 2">
    <name type="scientific">Halolamina litorea</name>
    <dbReference type="NCBI Taxonomy" id="1515593"/>
    <lineage>
        <taxon>Archaea</taxon>
        <taxon>Methanobacteriati</taxon>
        <taxon>Methanobacteriota</taxon>
        <taxon>Stenosarchaea group</taxon>
        <taxon>Halobacteria</taxon>
        <taxon>Halobacteriales</taxon>
        <taxon>Haloferacaceae</taxon>
    </lineage>
</organism>